<dbReference type="SUPFAM" id="SSF48065">
    <property type="entry name" value="DBL homology domain (DH-domain)"/>
    <property type="match status" value="1"/>
</dbReference>
<dbReference type="EMBL" id="JAPEVB010000001">
    <property type="protein sequence ID" value="KAJ4397040.1"/>
    <property type="molecule type" value="Genomic_DNA"/>
</dbReference>
<dbReference type="GO" id="GO:0005085">
    <property type="term" value="F:guanyl-nucleotide exchange factor activity"/>
    <property type="evidence" value="ECO:0007669"/>
    <property type="project" value="InterPro"/>
</dbReference>
<feature type="region of interest" description="Disordered" evidence="1">
    <location>
        <begin position="985"/>
        <end position="1009"/>
    </location>
</feature>
<feature type="compositionally biased region" description="Acidic residues" evidence="1">
    <location>
        <begin position="810"/>
        <end position="819"/>
    </location>
</feature>
<feature type="region of interest" description="Disordered" evidence="1">
    <location>
        <begin position="205"/>
        <end position="239"/>
    </location>
</feature>
<name>A0A9W9D2G3_9PEZI</name>
<accession>A0A9W9D2G3</accession>
<dbReference type="Gene3D" id="1.20.900.10">
    <property type="entry name" value="Dbl homology (DH) domain"/>
    <property type="match status" value="1"/>
</dbReference>
<sequence>MTSTASESSEFWSTTGSVLVARDCGSPRPQTLRFLTDFSSFETALEEPYKEVEDDQELCNSLTVPFLQREDSDDWITWDTVDPALIRLTLDASVSPESPISVSRPESLSSFEQGDVFYEESVTAAPEPPYPHFHKWMRTLRRRAGRRKHAVTSDHVVSASTSVDCLHQEVKKAGHHRQSSSGSSFGFVETVKTASVSLASTSVFGRSRRNSMRSSRAHTHTDRSSRASMSSHRCSEDSCGLDKPQFMDKAAVERSLQRRRILEELISTEEGYIGDVRFLMNVYVTILVSLPSMPQGLRSSINRNLADIVDLHEELLGELHRSVPHSEYSQVDLLRQPKTGPAHRRIRSLNVVPEDDESMSWLGTVPGMVAEPNVAADVAKAFTNKMKRFFVYEEYGAKYEMMIKDIASAHRTMPHWETYQKGLETLASSIGPSSNHGDKSKKSLTIGDLLVKPIQRVCKYPLLFAELLKYTPVVDSPYAHMEIENTLVRLRETTAQINRATDDARVKAVLEKTWLLQDRLVFPDSKLDAASKNRIRSFGHIQLCGVLHACWQSKEGVQGGYVIALLYKDWFCLASASKFEPIYTLRACIPLSQIKVEAVDNGRGLQCHTCPFSWKIVFECDCQLFEIMFSACTTKEENEWRSRLEFGAIMIPLDQGILDLNSSLFLNIKSLGTVFGKQGTIARKISIHRAITVSPKSPLCNVILRNTSLERDSQTLSNTSINRSQSLLATKGRVPVLAPSRGDRARLEALLSDVWTREILPFPGLTVRARNEHLIRTSAHSMIRKLSVTSIASQFTKRSASLASVNQGGSEDESDAEDNMDMVAPKMTRASETKPAREMHLDHGDGGFTRLSAIEDDSDRTPSTIRAHSSTTSGIKGSSENLDSPRRCMRITKSPSAWQLGGSGTDTGSGNASRLISPSPSTPFAMAALRPKSTNGPQIRRQASLLSRKSVRSVCSAIDGPGRGGRKRRVTADLGQLDGAVDCLDSGSKSSSPPPTPKSPNKSGVNRWSGVDLLRRGSVANGIRGFFR</sequence>
<gene>
    <name evidence="3" type="ORF">N0V93_001264</name>
</gene>
<keyword evidence="4" id="KW-1185">Reference proteome</keyword>
<proteinExistence type="predicted"/>
<dbReference type="Proteomes" id="UP001140453">
    <property type="component" value="Unassembled WGS sequence"/>
</dbReference>
<feature type="region of interest" description="Disordered" evidence="1">
    <location>
        <begin position="798"/>
        <end position="819"/>
    </location>
</feature>
<evidence type="ECO:0000256" key="1">
    <source>
        <dbReference type="SAM" id="MobiDB-lite"/>
    </source>
</evidence>
<dbReference type="InterPro" id="IPR000219">
    <property type="entry name" value="DH_dom"/>
</dbReference>
<dbReference type="InterPro" id="IPR035899">
    <property type="entry name" value="DBL_dom_sf"/>
</dbReference>
<comment type="caution">
    <text evidence="3">The sequence shown here is derived from an EMBL/GenBank/DDBJ whole genome shotgun (WGS) entry which is preliminary data.</text>
</comment>
<dbReference type="PROSITE" id="PS50010">
    <property type="entry name" value="DH_2"/>
    <property type="match status" value="1"/>
</dbReference>
<dbReference type="PANTHER" id="PTHR45818:SF3">
    <property type="entry name" value="PROTEIN VAV"/>
    <property type="match status" value="1"/>
</dbReference>
<organism evidence="3 4">
    <name type="scientific">Gnomoniopsis smithogilvyi</name>
    <dbReference type="NCBI Taxonomy" id="1191159"/>
    <lineage>
        <taxon>Eukaryota</taxon>
        <taxon>Fungi</taxon>
        <taxon>Dikarya</taxon>
        <taxon>Ascomycota</taxon>
        <taxon>Pezizomycotina</taxon>
        <taxon>Sordariomycetes</taxon>
        <taxon>Sordariomycetidae</taxon>
        <taxon>Diaporthales</taxon>
        <taxon>Gnomoniaceae</taxon>
        <taxon>Gnomoniopsis</taxon>
    </lineage>
</organism>
<dbReference type="PANTHER" id="PTHR45818">
    <property type="entry name" value="PROTEIN VAV"/>
    <property type="match status" value="1"/>
</dbReference>
<feature type="compositionally biased region" description="Basic residues" evidence="1">
    <location>
        <begin position="206"/>
        <end position="218"/>
    </location>
</feature>
<evidence type="ECO:0000259" key="2">
    <source>
        <dbReference type="PROSITE" id="PS50010"/>
    </source>
</evidence>
<dbReference type="GO" id="GO:0005737">
    <property type="term" value="C:cytoplasm"/>
    <property type="evidence" value="ECO:0007669"/>
    <property type="project" value="TreeGrafter"/>
</dbReference>
<dbReference type="OrthoDB" id="8059989at2759"/>
<feature type="domain" description="DH" evidence="2">
    <location>
        <begin position="257"/>
        <end position="500"/>
    </location>
</feature>
<feature type="compositionally biased region" description="Polar residues" evidence="1">
    <location>
        <begin position="861"/>
        <end position="882"/>
    </location>
</feature>
<evidence type="ECO:0000313" key="3">
    <source>
        <dbReference type="EMBL" id="KAJ4397040.1"/>
    </source>
</evidence>
<feature type="region of interest" description="Disordered" evidence="1">
    <location>
        <begin position="854"/>
        <end position="885"/>
    </location>
</feature>
<reference evidence="3" key="1">
    <citation type="submission" date="2022-10" db="EMBL/GenBank/DDBJ databases">
        <title>Tapping the CABI collections for fungal endophytes: first genome assemblies for Collariella, Neodidymelliopsis, Ascochyta clinopodiicola, Didymella pomorum, Didymosphaeria variabile, Neocosmospora piperis and Neocucurbitaria cava.</title>
        <authorList>
            <person name="Hill R."/>
        </authorList>
    </citation>
    <scope>NUCLEOTIDE SEQUENCE</scope>
    <source>
        <strain evidence="3">IMI 355082</strain>
    </source>
</reference>
<protein>
    <recommendedName>
        <fullName evidence="2">DH domain-containing protein</fullName>
    </recommendedName>
</protein>
<evidence type="ECO:0000313" key="4">
    <source>
        <dbReference type="Proteomes" id="UP001140453"/>
    </source>
</evidence>
<dbReference type="SMART" id="SM00325">
    <property type="entry name" value="RhoGEF"/>
    <property type="match status" value="1"/>
</dbReference>
<feature type="compositionally biased region" description="Polar residues" evidence="1">
    <location>
        <begin position="798"/>
        <end position="809"/>
    </location>
</feature>
<dbReference type="Pfam" id="PF00621">
    <property type="entry name" value="RhoGEF"/>
    <property type="match status" value="1"/>
</dbReference>
<dbReference type="AlphaFoldDB" id="A0A9W9D2G3"/>